<keyword evidence="3 5" id="KW-1133">Transmembrane helix</keyword>
<reference evidence="7 8" key="1">
    <citation type="submission" date="2021-01" db="EMBL/GenBank/DDBJ databases">
        <title>Chryseolinea sp. Jin1 Genome sequencing and assembly.</title>
        <authorList>
            <person name="Kim I."/>
        </authorList>
    </citation>
    <scope>NUCLEOTIDE SEQUENCE [LARGE SCALE GENOMIC DNA]</scope>
    <source>
        <strain evidence="7 8">Jin1</strain>
    </source>
</reference>
<dbReference type="Proteomes" id="UP000613030">
    <property type="component" value="Unassembled WGS sequence"/>
</dbReference>
<feature type="transmembrane region" description="Helical" evidence="5">
    <location>
        <begin position="265"/>
        <end position="283"/>
    </location>
</feature>
<gene>
    <name evidence="7" type="ORF">JI741_11965</name>
</gene>
<dbReference type="Pfam" id="PF07291">
    <property type="entry name" value="MauE"/>
    <property type="match status" value="1"/>
</dbReference>
<feature type="transmembrane region" description="Helical" evidence="5">
    <location>
        <begin position="19"/>
        <end position="40"/>
    </location>
</feature>
<evidence type="ECO:0000256" key="4">
    <source>
        <dbReference type="ARBA" id="ARBA00023136"/>
    </source>
</evidence>
<feature type="transmembrane region" description="Helical" evidence="5">
    <location>
        <begin position="227"/>
        <end position="245"/>
    </location>
</feature>
<keyword evidence="2 5" id="KW-0812">Transmembrane</keyword>
<evidence type="ECO:0000256" key="2">
    <source>
        <dbReference type="ARBA" id="ARBA00022692"/>
    </source>
</evidence>
<protein>
    <recommendedName>
        <fullName evidence="6">Methylamine utilisation protein MauE domain-containing protein</fullName>
    </recommendedName>
</protein>
<dbReference type="RefSeq" id="WP_202009585.1">
    <property type="nucleotide sequence ID" value="NZ_JAERRB010000003.1"/>
</dbReference>
<evidence type="ECO:0000256" key="3">
    <source>
        <dbReference type="ARBA" id="ARBA00022989"/>
    </source>
</evidence>
<evidence type="ECO:0000256" key="1">
    <source>
        <dbReference type="ARBA" id="ARBA00004141"/>
    </source>
</evidence>
<proteinExistence type="predicted"/>
<keyword evidence="4 5" id="KW-0472">Membrane</keyword>
<feature type="domain" description="Methylamine utilisation protein MauE" evidence="6">
    <location>
        <begin position="131"/>
        <end position="218"/>
    </location>
</feature>
<feature type="transmembrane region" description="Helical" evidence="5">
    <location>
        <begin position="204"/>
        <end position="221"/>
    </location>
</feature>
<feature type="transmembrane region" description="Helical" evidence="5">
    <location>
        <begin position="82"/>
        <end position="97"/>
    </location>
</feature>
<evidence type="ECO:0000313" key="7">
    <source>
        <dbReference type="EMBL" id="MBL0741939.1"/>
    </source>
</evidence>
<feature type="transmembrane region" description="Helical" evidence="5">
    <location>
        <begin position="103"/>
        <end position="119"/>
    </location>
</feature>
<keyword evidence="8" id="KW-1185">Reference proteome</keyword>
<comment type="subcellular location">
    <subcellularLocation>
        <location evidence="1">Membrane</location>
        <topology evidence="1">Multi-pass membrane protein</topology>
    </subcellularLocation>
</comment>
<organism evidence="7 8">
    <name type="scientific">Chryseolinea lacunae</name>
    <dbReference type="NCBI Taxonomy" id="2801331"/>
    <lineage>
        <taxon>Bacteria</taxon>
        <taxon>Pseudomonadati</taxon>
        <taxon>Bacteroidota</taxon>
        <taxon>Cytophagia</taxon>
        <taxon>Cytophagales</taxon>
        <taxon>Fulvivirgaceae</taxon>
        <taxon>Chryseolinea</taxon>
    </lineage>
</organism>
<sequence length="399" mass="45116">MIALAAATTPDQLCRRLNVLTTVVSVAFLFGIALSARLWISDRAFPLVPVHPFFVTLLRPANVALLTVVIVLLGVIPFRKSKWVFLAVIGTLVLLVAEDQMRLQPWVYFYALIFLPFVFTSHNKNDDVNNIVRCLQVLFVACYFWSGVQKLHPNFLDNTFADILKRLFRITDTAPYKPLGYGIPLFEILTGFFLLFVRTRNVGIALAMASHLFILLYLSPLGANANYVVYPWNVAMVLSVFLLFFKNTNTLFVFPEGIRSTFLQAGFVVLAGVMPALNFAGWWDHYLSFSLYADRINYLFVAIEASEMKNLNGRYNPYVIQVPGLSGGSIVNVEAWSMAELHVPVYPEPRVFNVIAQRFCSHDIPEGKIVFMETTLPLSSTTLQTYTCARFSRPIYDPH</sequence>
<evidence type="ECO:0000313" key="8">
    <source>
        <dbReference type="Proteomes" id="UP000613030"/>
    </source>
</evidence>
<dbReference type="InterPro" id="IPR009908">
    <property type="entry name" value="Methylamine_util_MauE"/>
</dbReference>
<evidence type="ECO:0000259" key="6">
    <source>
        <dbReference type="Pfam" id="PF07291"/>
    </source>
</evidence>
<feature type="transmembrane region" description="Helical" evidence="5">
    <location>
        <begin position="52"/>
        <end position="75"/>
    </location>
</feature>
<evidence type="ECO:0000256" key="5">
    <source>
        <dbReference type="SAM" id="Phobius"/>
    </source>
</evidence>
<accession>A0ABS1KR68</accession>
<name>A0ABS1KR68_9BACT</name>
<feature type="transmembrane region" description="Helical" evidence="5">
    <location>
        <begin position="131"/>
        <end position="148"/>
    </location>
</feature>
<feature type="transmembrane region" description="Helical" evidence="5">
    <location>
        <begin position="179"/>
        <end position="197"/>
    </location>
</feature>
<comment type="caution">
    <text evidence="7">The sequence shown here is derived from an EMBL/GenBank/DDBJ whole genome shotgun (WGS) entry which is preliminary data.</text>
</comment>
<dbReference type="EMBL" id="JAERRB010000003">
    <property type="protein sequence ID" value="MBL0741939.1"/>
    <property type="molecule type" value="Genomic_DNA"/>
</dbReference>